<dbReference type="RefSeq" id="WP_377058719.1">
    <property type="nucleotide sequence ID" value="NZ_JBHLUU010000116.1"/>
</dbReference>
<keyword evidence="12" id="KW-1185">Reference proteome</keyword>
<keyword evidence="2 10" id="KW-0444">Lipid biosynthesis</keyword>
<dbReference type="PANTHER" id="PTHR30309">
    <property type="entry name" value="INNER MEMBRANE PROTEIN YGIH"/>
    <property type="match status" value="1"/>
</dbReference>
<keyword evidence="7 10" id="KW-0472">Membrane</keyword>
<feature type="transmembrane region" description="Helical" evidence="10">
    <location>
        <begin position="110"/>
        <end position="137"/>
    </location>
</feature>
<keyword evidence="5 10" id="KW-1133">Transmembrane helix</keyword>
<evidence type="ECO:0000256" key="9">
    <source>
        <dbReference type="ARBA" id="ARBA00023264"/>
    </source>
</evidence>
<dbReference type="InterPro" id="IPR003811">
    <property type="entry name" value="G3P_acylTferase_PlsY"/>
</dbReference>
<dbReference type="EMBL" id="JBHLUU010000116">
    <property type="protein sequence ID" value="MFC0477059.1"/>
    <property type="molecule type" value="Genomic_DNA"/>
</dbReference>
<dbReference type="SMART" id="SM01207">
    <property type="entry name" value="G3P_acyltransf"/>
    <property type="match status" value="1"/>
</dbReference>
<feature type="transmembrane region" description="Helical" evidence="10">
    <location>
        <begin position="157"/>
        <end position="173"/>
    </location>
</feature>
<comment type="subcellular location">
    <subcellularLocation>
        <location evidence="10">Cell membrane</location>
        <topology evidence="10">Multi-pass membrane protein</topology>
    </subcellularLocation>
</comment>
<evidence type="ECO:0000256" key="4">
    <source>
        <dbReference type="ARBA" id="ARBA00022692"/>
    </source>
</evidence>
<keyword evidence="4 10" id="KW-0812">Transmembrane</keyword>
<evidence type="ECO:0000313" key="12">
    <source>
        <dbReference type="Proteomes" id="UP001589738"/>
    </source>
</evidence>
<dbReference type="NCBIfam" id="TIGR00023">
    <property type="entry name" value="glycerol-3-phosphate 1-O-acyltransferase PlsY"/>
    <property type="match status" value="1"/>
</dbReference>
<keyword evidence="1 10" id="KW-1003">Cell membrane</keyword>
<feature type="transmembrane region" description="Helical" evidence="10">
    <location>
        <begin position="6"/>
        <end position="26"/>
    </location>
</feature>
<proteinExistence type="inferred from homology"/>
<comment type="pathway">
    <text evidence="10">Lipid metabolism; phospholipid metabolism.</text>
</comment>
<dbReference type="PANTHER" id="PTHR30309:SF0">
    <property type="entry name" value="GLYCEROL-3-PHOSPHATE ACYLTRANSFERASE-RELATED"/>
    <property type="match status" value="1"/>
</dbReference>
<dbReference type="Proteomes" id="UP001589738">
    <property type="component" value="Unassembled WGS sequence"/>
</dbReference>
<organism evidence="11 12">
    <name type="scientific">Robertmurraya beringensis</name>
    <dbReference type="NCBI Taxonomy" id="641660"/>
    <lineage>
        <taxon>Bacteria</taxon>
        <taxon>Bacillati</taxon>
        <taxon>Bacillota</taxon>
        <taxon>Bacilli</taxon>
        <taxon>Bacillales</taxon>
        <taxon>Bacillaceae</taxon>
        <taxon>Robertmurraya</taxon>
    </lineage>
</organism>
<evidence type="ECO:0000256" key="10">
    <source>
        <dbReference type="HAMAP-Rule" id="MF_01043"/>
    </source>
</evidence>
<keyword evidence="6 10" id="KW-0443">Lipid metabolism</keyword>
<sequence>MEYGLLIIAYLLGSIPTALLVGKWLFQVDIRTLGSNNPGATNTIRVLGKKAGFIVLLVDVGKGAVATYLPILFHSDLDPLYTGLMAVIGHCFPIFAGFRGGKAIATTAGFLIVYHPFLFLITFLTFFTVIFVSKYVFLGSISVGFAMLIFSLFEEGYHTDLIFFLFLLLLFFLHRSNIRNYMNDTELKINDKKLKDDRIPPKPIK</sequence>
<keyword evidence="8 10" id="KW-0594">Phospholipid biosynthesis</keyword>
<comment type="similarity">
    <text evidence="10">Belongs to the PlsY family.</text>
</comment>
<name>A0ABV6KUV7_9BACI</name>
<protein>
    <recommendedName>
        <fullName evidence="10">Glycerol-3-phosphate acyltransferase</fullName>
    </recommendedName>
    <alternativeName>
        <fullName evidence="10">Acyl-PO4 G3P acyltransferase</fullName>
    </alternativeName>
    <alternativeName>
        <fullName evidence="10">Acyl-phosphate--glycerol-3-phosphate acyltransferase</fullName>
    </alternativeName>
    <alternativeName>
        <fullName evidence="10">G3P acyltransferase</fullName>
        <shortName evidence="10">GPAT</shortName>
        <ecNumber evidence="10">2.3.1.275</ecNumber>
    </alternativeName>
    <alternativeName>
        <fullName evidence="10">Lysophosphatidic acid synthase</fullName>
        <shortName evidence="10">LPA synthase</shortName>
    </alternativeName>
</protein>
<evidence type="ECO:0000313" key="11">
    <source>
        <dbReference type="EMBL" id="MFC0477059.1"/>
    </source>
</evidence>
<reference evidence="11 12" key="1">
    <citation type="submission" date="2024-09" db="EMBL/GenBank/DDBJ databases">
        <authorList>
            <person name="Sun Q."/>
            <person name="Mori K."/>
        </authorList>
    </citation>
    <scope>NUCLEOTIDE SEQUENCE [LARGE SCALE GENOMIC DNA]</scope>
    <source>
        <strain evidence="11 12">CGMCC 1.9126</strain>
    </source>
</reference>
<evidence type="ECO:0000256" key="7">
    <source>
        <dbReference type="ARBA" id="ARBA00023136"/>
    </source>
</evidence>
<evidence type="ECO:0000256" key="3">
    <source>
        <dbReference type="ARBA" id="ARBA00022679"/>
    </source>
</evidence>
<accession>A0ABV6KUV7</accession>
<gene>
    <name evidence="10 11" type="primary">plsY</name>
    <name evidence="11" type="ORF">ACFFHF_17790</name>
</gene>
<evidence type="ECO:0000256" key="8">
    <source>
        <dbReference type="ARBA" id="ARBA00023209"/>
    </source>
</evidence>
<evidence type="ECO:0000256" key="6">
    <source>
        <dbReference type="ARBA" id="ARBA00023098"/>
    </source>
</evidence>
<comment type="catalytic activity">
    <reaction evidence="10">
        <text>an acyl phosphate + sn-glycerol 3-phosphate = a 1-acyl-sn-glycero-3-phosphate + phosphate</text>
        <dbReference type="Rhea" id="RHEA:34075"/>
        <dbReference type="ChEBI" id="CHEBI:43474"/>
        <dbReference type="ChEBI" id="CHEBI:57597"/>
        <dbReference type="ChEBI" id="CHEBI:57970"/>
        <dbReference type="ChEBI" id="CHEBI:59918"/>
        <dbReference type="EC" id="2.3.1.275"/>
    </reaction>
</comment>
<feature type="transmembrane region" description="Helical" evidence="10">
    <location>
        <begin position="53"/>
        <end position="73"/>
    </location>
</feature>
<dbReference type="HAMAP" id="MF_01043">
    <property type="entry name" value="PlsY"/>
    <property type="match status" value="1"/>
</dbReference>
<evidence type="ECO:0000256" key="1">
    <source>
        <dbReference type="ARBA" id="ARBA00022475"/>
    </source>
</evidence>
<keyword evidence="9 10" id="KW-1208">Phospholipid metabolism</keyword>
<evidence type="ECO:0000256" key="5">
    <source>
        <dbReference type="ARBA" id="ARBA00022989"/>
    </source>
</evidence>
<evidence type="ECO:0000256" key="2">
    <source>
        <dbReference type="ARBA" id="ARBA00022516"/>
    </source>
</evidence>
<comment type="subunit">
    <text evidence="10">Probably interacts with PlsX.</text>
</comment>
<feature type="transmembrane region" description="Helical" evidence="10">
    <location>
        <begin position="79"/>
        <end position="98"/>
    </location>
</feature>
<comment type="function">
    <text evidence="10">Catalyzes the transfer of an acyl group from acyl-phosphate (acyl-PO(4)) to glycerol-3-phosphate (G3P) to form lysophosphatidic acid (LPA). This enzyme utilizes acyl-phosphate as fatty acyl donor, but not acyl-CoA or acyl-ACP.</text>
</comment>
<dbReference type="Pfam" id="PF02660">
    <property type="entry name" value="G3P_acyltransf"/>
    <property type="match status" value="1"/>
</dbReference>
<keyword evidence="11" id="KW-0012">Acyltransferase</keyword>
<dbReference type="GO" id="GO:0004366">
    <property type="term" value="F:glycerol-3-phosphate O-acyltransferase activity"/>
    <property type="evidence" value="ECO:0007669"/>
    <property type="project" value="UniProtKB-EC"/>
</dbReference>
<keyword evidence="3 10" id="KW-0808">Transferase</keyword>
<dbReference type="EC" id="2.3.1.275" evidence="10"/>
<comment type="caution">
    <text evidence="11">The sequence shown here is derived from an EMBL/GenBank/DDBJ whole genome shotgun (WGS) entry which is preliminary data.</text>
</comment>